<dbReference type="Gene3D" id="2.130.10.10">
    <property type="entry name" value="YVTN repeat-like/Quinoprotein amine dehydrogenase"/>
    <property type="match status" value="1"/>
</dbReference>
<sequence length="524" mass="55346">MQWSLSTQGGLPASSTIDNHSLYVSSSNGTLNKIDTQTGSLLWSIPLSNYTGNPHSLSLKSTAIAPQSIVVGDQNSGTLLALNKTSGTLLWKTTIEPNLNAKITSPPTIYEDRVYVGVSSGKSQSNIAALDLKTGQPLWQSNSVPNGALINGPLTINPSKKRLYALTSNSGQASPLHNHTDTLLVLDMKNGALLLKQSLKESTDPNTENANKNGTILFTLNINGTTRDVVAIPEAQGHYQVLDANNGTILWSTDIISGSKNSIVASSFNAYKSQIYVISKANNAQIHNDYYLTALDAKTGTILWNTKVHGNKPINAKLNTGGGIASSPDIIYTSSPNGKITMLEANTGKILWSFDTHASIISAPVMTNDALYVGATFTHNTGKLYKFTTQEHLQINNLQHNQQHSLINHISEQKETNGNSDSHGDSHSGEGSWSESGSGSWSGGGGGGQGSGGGYGYGGGSGQGSSNGYGGDYSRYSGNYGGNSSRNGAYGGNPKDYKHGHDSKDNYGNSGSMPGNDNTVNKQQ</sequence>
<evidence type="ECO:0000256" key="4">
    <source>
        <dbReference type="SAM" id="MobiDB-lite"/>
    </source>
</evidence>
<gene>
    <name evidence="6" type="ordered locus">XF_2259</name>
</gene>
<dbReference type="InterPro" id="IPR002372">
    <property type="entry name" value="PQQ_rpt_dom"/>
</dbReference>
<organism evidence="6 7">
    <name type="scientific">Xylella fastidiosa (strain 9a5c)</name>
    <dbReference type="NCBI Taxonomy" id="160492"/>
    <lineage>
        <taxon>Bacteria</taxon>
        <taxon>Pseudomonadati</taxon>
        <taxon>Pseudomonadota</taxon>
        <taxon>Gammaproteobacteria</taxon>
        <taxon>Lysobacterales</taxon>
        <taxon>Lysobacteraceae</taxon>
        <taxon>Xylella</taxon>
    </lineage>
</organism>
<dbReference type="PANTHER" id="PTHR32303:SF10">
    <property type="entry name" value="OUTER MEMBRANE PROTEIN ASSEMBLY FACTOR BAMB"/>
    <property type="match status" value="1"/>
</dbReference>
<dbReference type="AlphaFoldDB" id="Q9PB85"/>
<proteinExistence type="inferred from homology"/>
<reference evidence="6 7" key="1">
    <citation type="journal article" date="2000" name="Nature">
        <title>The genome sequence of the plant pathogen Xylella fastidiosa.</title>
        <authorList>
            <person name="Simpson A.J."/>
            <person name="Reinach F.C."/>
            <person name="Arruda P."/>
            <person name="Abreu F.A."/>
            <person name="Acencio M."/>
            <person name="Alvarenga R."/>
            <person name="Alves L.M."/>
            <person name="Araya J.E."/>
            <person name="Baia G.S."/>
            <person name="Baptista C.S."/>
            <person name="Barros M.H."/>
            <person name="Bonaccorsi E.D."/>
            <person name="Bordin S."/>
            <person name="Bove J.M."/>
            <person name="Briones M.R."/>
            <person name="Bueno M.R."/>
            <person name="Camargo A.A."/>
            <person name="Camargo L.E."/>
            <person name="Carraro D.M."/>
            <person name="Carrer H."/>
            <person name="Colauto N.B."/>
            <person name="Colombo C."/>
            <person name="Costa F.F."/>
            <person name="Costa M.C."/>
            <person name="Costa-Neto C.M."/>
            <person name="Coutinho L.L."/>
            <person name="Cristofani M."/>
            <person name="Dias-Neto E."/>
            <person name="Docena C."/>
            <person name="El-Dorry H."/>
            <person name="Facincani A.P."/>
            <person name="Ferreira A.J."/>
            <person name="Ferreira V.C."/>
            <person name="Ferro J.A."/>
            <person name="Fraga J.S."/>
            <person name="Franca S.C."/>
            <person name="Franco M.C."/>
            <person name="Frohme M."/>
            <person name="Furlan L.R."/>
            <person name="Garnier M."/>
            <person name="Goldman G.H."/>
            <person name="Goldman M.H."/>
            <person name="Gomes S.L."/>
            <person name="Gruber A."/>
            <person name="Ho P.L."/>
            <person name="Hoheisel J.D."/>
            <person name="Junqueira M.L."/>
            <person name="Kemper E.L."/>
            <person name="Kitajima J.P."/>
            <person name="Krieger J.E."/>
            <person name="Kuramae E.E."/>
            <person name="Laigret F."/>
            <person name="Lambais M.R."/>
            <person name="Leite L.C."/>
            <person name="Lemos E.G."/>
            <person name="Lemos M.V."/>
            <person name="Lopes S.A."/>
            <person name="Lopes C.R."/>
            <person name="Machado J.A."/>
            <person name="Machado M.A."/>
            <person name="Madeira A.M."/>
            <person name="Madeira H.M."/>
            <person name="Marino C.L."/>
            <person name="Marques M.V."/>
            <person name="Martins E.A."/>
            <person name="Martins E.M."/>
            <person name="Matsukuma A.Y."/>
            <person name="Menck C.F."/>
            <person name="Miracca E.C."/>
            <person name="Miyaki C.Y."/>
            <person name="Monteriro-Vitorello C.B."/>
            <person name="Moon D.H."/>
            <person name="Nagai M.A."/>
            <person name="Nascimento A.L."/>
            <person name="Netto L.E."/>
            <person name="Nhani A.Jr."/>
            <person name="Nobrega F.G."/>
            <person name="Nunes L.R."/>
            <person name="Oliveira M.A."/>
            <person name="de Oliveira M.C."/>
            <person name="de Oliveira R.C."/>
            <person name="Palmieri D.A."/>
            <person name="Paris A."/>
            <person name="Peixoto B.R."/>
            <person name="Pereira G.A."/>
            <person name="Pereira H.A.Jr."/>
            <person name="Pesquero J.B."/>
            <person name="Quaggio R.B."/>
            <person name="Roberto P.G."/>
            <person name="Rodrigues V."/>
            <person name="de M Rosa A.J."/>
            <person name="de Rosa V.E.Jr."/>
            <person name="de Sa R.G."/>
            <person name="Santelli R.V."/>
            <person name="Sawasaki H.E."/>
            <person name="da Silva A.C."/>
            <person name="da Silva A.M."/>
            <person name="da Silva F.R."/>
            <person name="da Silva W.A.Jr."/>
            <person name="da Silveira J.F."/>
            <person name="Silvestri M.L."/>
            <person name="Siqueira W.J."/>
            <person name="de Souza A.A."/>
            <person name="de Souza A.P."/>
            <person name="Terenzi M.F."/>
            <person name="Truffi D."/>
            <person name="Tsai S.M."/>
            <person name="Tsuhako M.H."/>
            <person name="Vallada H."/>
            <person name="Van Sluys M.A."/>
            <person name="Verjovski-Almeida S."/>
            <person name="Vettore A.L."/>
            <person name="Zago M.A."/>
            <person name="Zatz M."/>
            <person name="Meidanis J."/>
            <person name="Setubal J.C."/>
        </authorList>
    </citation>
    <scope>NUCLEOTIDE SEQUENCE [LARGE SCALE GENOMIC DNA]</scope>
    <source>
        <strain evidence="6 7">9a5c</strain>
    </source>
</reference>
<protein>
    <submittedName>
        <fullName evidence="6">Polyvinylalcohol dehydrogenase</fullName>
    </submittedName>
</protein>
<dbReference type="EMBL" id="AE003849">
    <property type="protein sequence ID" value="AAF85058.1"/>
    <property type="molecule type" value="Genomic_DNA"/>
</dbReference>
<dbReference type="Pfam" id="PF13360">
    <property type="entry name" value="PQQ_2"/>
    <property type="match status" value="2"/>
</dbReference>
<dbReference type="GO" id="GO:0016491">
    <property type="term" value="F:oxidoreductase activity"/>
    <property type="evidence" value="ECO:0007669"/>
    <property type="project" value="UniProtKB-KW"/>
</dbReference>
<evidence type="ECO:0000256" key="1">
    <source>
        <dbReference type="ARBA" id="ARBA00001931"/>
    </source>
</evidence>
<comment type="cofactor">
    <cofactor evidence="1">
        <name>pyrroloquinoline quinone</name>
        <dbReference type="ChEBI" id="CHEBI:58442"/>
    </cofactor>
</comment>
<feature type="compositionally biased region" description="Low complexity" evidence="4">
    <location>
        <begin position="429"/>
        <end position="439"/>
    </location>
</feature>
<name>Q9PB85_XYLFA</name>
<dbReference type="Gene3D" id="2.40.128.630">
    <property type="match status" value="1"/>
</dbReference>
<feature type="compositionally biased region" description="Basic and acidic residues" evidence="4">
    <location>
        <begin position="495"/>
        <end position="505"/>
    </location>
</feature>
<feature type="compositionally biased region" description="Low complexity" evidence="4">
    <location>
        <begin position="472"/>
        <end position="488"/>
    </location>
</feature>
<dbReference type="eggNOG" id="COG1520">
    <property type="taxonomic scope" value="Bacteria"/>
</dbReference>
<dbReference type="HOGENOM" id="CLU_540731_0_0_6"/>
<dbReference type="KEGG" id="xfa:XF_2259"/>
<feature type="compositionally biased region" description="Polar residues" evidence="4">
    <location>
        <begin position="506"/>
        <end position="524"/>
    </location>
</feature>
<evidence type="ECO:0000256" key="3">
    <source>
        <dbReference type="ARBA" id="ARBA00023002"/>
    </source>
</evidence>
<dbReference type="SMART" id="SM00564">
    <property type="entry name" value="PQQ"/>
    <property type="match status" value="7"/>
</dbReference>
<dbReference type="InterPro" id="IPR015943">
    <property type="entry name" value="WD40/YVTN_repeat-like_dom_sf"/>
</dbReference>
<evidence type="ECO:0000313" key="6">
    <source>
        <dbReference type="EMBL" id="AAF85058.1"/>
    </source>
</evidence>
<dbReference type="InterPro" id="IPR011047">
    <property type="entry name" value="Quinoprotein_ADH-like_sf"/>
</dbReference>
<feature type="domain" description="Pyrrolo-quinoline quinone repeat" evidence="5">
    <location>
        <begin position="291"/>
        <end position="380"/>
    </location>
</feature>
<dbReference type="Proteomes" id="UP000000812">
    <property type="component" value="Chromosome"/>
</dbReference>
<feature type="region of interest" description="Disordered" evidence="4">
    <location>
        <begin position="414"/>
        <end position="524"/>
    </location>
</feature>
<evidence type="ECO:0000313" key="7">
    <source>
        <dbReference type="Proteomes" id="UP000000812"/>
    </source>
</evidence>
<evidence type="ECO:0000256" key="2">
    <source>
        <dbReference type="ARBA" id="ARBA00008156"/>
    </source>
</evidence>
<dbReference type="InterPro" id="IPR018391">
    <property type="entry name" value="PQQ_b-propeller_rpt"/>
</dbReference>
<comment type="similarity">
    <text evidence="2">Belongs to the bacterial PQQ dehydrogenase family.</text>
</comment>
<dbReference type="STRING" id="160492.XF_2259"/>
<accession>Q9PB85</accession>
<dbReference type="SUPFAM" id="SSF50998">
    <property type="entry name" value="Quinoprotein alcohol dehydrogenase-like"/>
    <property type="match status" value="2"/>
</dbReference>
<keyword evidence="3" id="KW-0560">Oxidoreductase</keyword>
<feature type="domain" description="Pyrrolo-quinoline quinone repeat" evidence="5">
    <location>
        <begin position="68"/>
        <end position="282"/>
    </location>
</feature>
<dbReference type="RefSeq" id="WP_010894707.1">
    <property type="nucleotide sequence ID" value="NC_002488.3"/>
</dbReference>
<evidence type="ECO:0000259" key="5">
    <source>
        <dbReference type="Pfam" id="PF13360"/>
    </source>
</evidence>
<dbReference type="PANTHER" id="PTHR32303">
    <property type="entry name" value="QUINOPROTEIN ALCOHOL DEHYDROGENASE (CYTOCHROME C)"/>
    <property type="match status" value="1"/>
</dbReference>
<dbReference type="PIR" id="A82580">
    <property type="entry name" value="A82580"/>
</dbReference>
<feature type="compositionally biased region" description="Gly residues" evidence="4">
    <location>
        <begin position="440"/>
        <end position="471"/>
    </location>
</feature>